<keyword evidence="1" id="KW-0812">Transmembrane</keyword>
<dbReference type="Proteomes" id="UP000319817">
    <property type="component" value="Chromosome"/>
</dbReference>
<dbReference type="Pfam" id="PF12576">
    <property type="entry name" value="DUF3754"/>
    <property type="match status" value="1"/>
</dbReference>
<sequence length="401" mass="45714">MGGSDALSNSWAGVSNSGVIRDDAAHWAIEPYVPIETRTLQEYLVGRKELDAAATELFKQRCDQIENLVHHRTGSYHTQFADLYSSLDPDLESLVPKQTESHDVDLETHQLMATCDEILMRAGYRRLEQSEIEKCVGVASQWGVPLHVNFELFEHLAVYARGDVVGTRLRRRLRKLYQPEQVEVPIYQRMVVLFELCDDSAVGEELAASALHLRMFKNIPKLDVDMLLPCTRVRLSKIDRAKIIVPSLGGWLLSMRKIAQIMFLWFALAYYSAAVIGILILAGIGYLIKSVFSYLRTKDKHLLDLTRNLYFQKLDTNAGVAYRMIQQAHRQSIVESMLAYHAIATHDEPISTRRLRRKCERILREAIDVEIAFQVDRALVGLCEIKAIKPTPDGKAWIVHR</sequence>
<dbReference type="InterPro" id="IPR022227">
    <property type="entry name" value="DUF3754"/>
</dbReference>
<protein>
    <submittedName>
        <fullName evidence="2">Uncharacterized protein</fullName>
    </submittedName>
</protein>
<proteinExistence type="predicted"/>
<gene>
    <name evidence="2" type="ORF">K239x_18820</name>
</gene>
<evidence type="ECO:0000313" key="2">
    <source>
        <dbReference type="EMBL" id="QDT09929.1"/>
    </source>
</evidence>
<keyword evidence="1" id="KW-0472">Membrane</keyword>
<dbReference type="PANTHER" id="PTHR33645">
    <property type="entry name" value="AMINOPEPTIDASE (DUF3754)"/>
    <property type="match status" value="1"/>
</dbReference>
<feature type="transmembrane region" description="Helical" evidence="1">
    <location>
        <begin position="262"/>
        <end position="288"/>
    </location>
</feature>
<name>A0A517NS55_9BACT</name>
<dbReference type="AlphaFoldDB" id="A0A517NS55"/>
<reference evidence="2 3" key="1">
    <citation type="submission" date="2019-02" db="EMBL/GenBank/DDBJ databases">
        <title>Deep-cultivation of Planctomycetes and their phenomic and genomic characterization uncovers novel biology.</title>
        <authorList>
            <person name="Wiegand S."/>
            <person name="Jogler M."/>
            <person name="Boedeker C."/>
            <person name="Pinto D."/>
            <person name="Vollmers J."/>
            <person name="Rivas-Marin E."/>
            <person name="Kohn T."/>
            <person name="Peeters S.H."/>
            <person name="Heuer A."/>
            <person name="Rast P."/>
            <person name="Oberbeckmann S."/>
            <person name="Bunk B."/>
            <person name="Jeske O."/>
            <person name="Meyerdierks A."/>
            <person name="Storesund J.E."/>
            <person name="Kallscheuer N."/>
            <person name="Luecker S."/>
            <person name="Lage O.M."/>
            <person name="Pohl T."/>
            <person name="Merkel B.J."/>
            <person name="Hornburger P."/>
            <person name="Mueller R.-W."/>
            <person name="Bruemmer F."/>
            <person name="Labrenz M."/>
            <person name="Spormann A.M."/>
            <person name="Op den Camp H."/>
            <person name="Overmann J."/>
            <person name="Amann R."/>
            <person name="Jetten M.S.M."/>
            <person name="Mascher T."/>
            <person name="Medema M.H."/>
            <person name="Devos D.P."/>
            <person name="Kaster A.-K."/>
            <person name="Ovreas L."/>
            <person name="Rohde M."/>
            <person name="Galperin M.Y."/>
            <person name="Jogler C."/>
        </authorList>
    </citation>
    <scope>NUCLEOTIDE SEQUENCE [LARGE SCALE GENOMIC DNA]</scope>
    <source>
        <strain evidence="2 3">K23_9</strain>
    </source>
</reference>
<keyword evidence="1" id="KW-1133">Transmembrane helix</keyword>
<accession>A0A517NS55</accession>
<organism evidence="2 3">
    <name type="scientific">Stieleria marina</name>
    <dbReference type="NCBI Taxonomy" id="1930275"/>
    <lineage>
        <taxon>Bacteria</taxon>
        <taxon>Pseudomonadati</taxon>
        <taxon>Planctomycetota</taxon>
        <taxon>Planctomycetia</taxon>
        <taxon>Pirellulales</taxon>
        <taxon>Pirellulaceae</taxon>
        <taxon>Stieleria</taxon>
    </lineage>
</organism>
<dbReference type="EMBL" id="CP036526">
    <property type="protein sequence ID" value="QDT09929.1"/>
    <property type="molecule type" value="Genomic_DNA"/>
</dbReference>
<dbReference type="PANTHER" id="PTHR33645:SF11">
    <property type="entry name" value="AMINOPEPTIDASE (DUF3754)"/>
    <property type="match status" value="1"/>
</dbReference>
<keyword evidence="3" id="KW-1185">Reference proteome</keyword>
<evidence type="ECO:0000256" key="1">
    <source>
        <dbReference type="SAM" id="Phobius"/>
    </source>
</evidence>
<evidence type="ECO:0000313" key="3">
    <source>
        <dbReference type="Proteomes" id="UP000319817"/>
    </source>
</evidence>